<keyword evidence="12" id="KW-1185">Reference proteome</keyword>
<name>A0AAE9MVV1_9SPIR</name>
<dbReference type="PANTHER" id="PTHR10629:SF52">
    <property type="entry name" value="DNA (CYTOSINE-5)-METHYLTRANSFERASE 1"/>
    <property type="match status" value="1"/>
</dbReference>
<protein>
    <recommendedName>
        <fullName evidence="1">DNA (cytosine-5-)-methyltransferase</fullName>
        <ecNumber evidence="1">2.1.1.37</ecNumber>
    </recommendedName>
</protein>
<dbReference type="PANTHER" id="PTHR10629">
    <property type="entry name" value="CYTOSINE-SPECIFIC METHYLTRANSFERASE"/>
    <property type="match status" value="1"/>
</dbReference>
<dbReference type="PROSITE" id="PS00094">
    <property type="entry name" value="C5_MTASE_1"/>
    <property type="match status" value="1"/>
</dbReference>
<sequence>MRGTNNTDKLTYITLFSSAGVGCFGFKMAGYECIATNELIPRRLEIQKFNHKCKYDTGYICGDITTEDTKQKLFSQIDLWKKKENLKRVDVLIATPPCQGMSVANHKKAENEIIRNSLVVESIKIIKEVNPKFFIFENVPAFMKTICTDIDGKEKPISEAIENNLGEKYSYISRVINFKNHGACSSRQRTLVIGVAREFADEISPIELYPEVENEKTLRQVIGNLKSLDFGEIDSNDFYHAFRTYSEHMRAWIHDLKEGESAFDNKEIEKRPHQIKDGKIVENTRKNADKYTRQFWDKVGPCVHTRNDQLASQNTIHPKDDRVFSIRELMRMMTIPENFKWVDKSLDELNALSETEKKVLLKKEEVKIRQSLGEAVPTQIFNKLAENIKNAISHTLVTTTYINKLIEKYGLIEKKNLIKFISNNPLNLTISALGRIAELCNSKRTENAAYFTNKSLITEIIKNLPFVETEEVSILEPSVGVGNFIPLILRKFEGKKINLDLIDINQDSLEIAKLLISKLAISNSVNINYINADFLLFDFEKKYDFVIGNPPFSKTNINSSLLKTYKKGVVNDETNNLCSFFLEKSIKISNYVATVFPKFLLNTPEFAKSREYLKNKSVECIIDFGEKGFKGVLVETIAIFINNSSSPNKTKVISVTKHIEIEQNQKYIFSDNLPYWIIYRNSFFDSIYNKLNFNEFSVFRDRQITNSKLNAKKGIRVIKSRNINDTGTEILNISDYDSFIEDSKISELSVAKYLNADNVFLTPNMTYNPRVIRKPKNCLVNGSVAILIPKESIVITDKQLLYFSTKEYRDFYQIARNYQTRSLNVDACSVYFYGLLK</sequence>
<evidence type="ECO:0000313" key="10">
    <source>
        <dbReference type="EMBL" id="UTY34565.1"/>
    </source>
</evidence>
<dbReference type="InterPro" id="IPR029063">
    <property type="entry name" value="SAM-dependent_MTases_sf"/>
</dbReference>
<keyword evidence="5" id="KW-0680">Restriction system</keyword>
<proteinExistence type="inferred from homology"/>
<dbReference type="PROSITE" id="PS51679">
    <property type="entry name" value="SAM_MT_C5"/>
    <property type="match status" value="1"/>
</dbReference>
<accession>A0AAE9MVV1</accession>
<organism evidence="10 11">
    <name type="scientific">Treponema putidum</name>
    <dbReference type="NCBI Taxonomy" id="221027"/>
    <lineage>
        <taxon>Bacteria</taxon>
        <taxon>Pseudomonadati</taxon>
        <taxon>Spirochaetota</taxon>
        <taxon>Spirochaetia</taxon>
        <taxon>Spirochaetales</taxon>
        <taxon>Treponemataceae</taxon>
        <taxon>Treponema</taxon>
    </lineage>
</organism>
<evidence type="ECO:0000256" key="4">
    <source>
        <dbReference type="ARBA" id="ARBA00022691"/>
    </source>
</evidence>
<dbReference type="REBASE" id="647171">
    <property type="entry name" value="M.Tpu835ORF11525P"/>
</dbReference>
<dbReference type="EC" id="2.1.1.37" evidence="1"/>
<dbReference type="Proteomes" id="UP001058682">
    <property type="component" value="Chromosome"/>
</dbReference>
<evidence type="ECO:0000256" key="7">
    <source>
        <dbReference type="PROSITE-ProRule" id="PRU01016"/>
    </source>
</evidence>
<keyword evidence="4 7" id="KW-0949">S-adenosyl-L-methionine</keyword>
<dbReference type="PROSITE" id="PS00092">
    <property type="entry name" value="N6_MTASE"/>
    <property type="match status" value="1"/>
</dbReference>
<evidence type="ECO:0000256" key="5">
    <source>
        <dbReference type="ARBA" id="ARBA00022747"/>
    </source>
</evidence>
<dbReference type="InterPro" id="IPR011639">
    <property type="entry name" value="MethylTrfase_TaqI-like_dom"/>
</dbReference>
<gene>
    <name evidence="10" type="ORF">E4N74_11525</name>
    <name evidence="9" type="ORF">E4N76_12550</name>
</gene>
<evidence type="ECO:0000313" key="11">
    <source>
        <dbReference type="Proteomes" id="UP001058682"/>
    </source>
</evidence>
<keyword evidence="3 7" id="KW-0808">Transferase</keyword>
<dbReference type="Pfam" id="PF07669">
    <property type="entry name" value="Eco57I"/>
    <property type="match status" value="1"/>
</dbReference>
<dbReference type="GO" id="GO:0032259">
    <property type="term" value="P:methylation"/>
    <property type="evidence" value="ECO:0007669"/>
    <property type="project" value="UniProtKB-KW"/>
</dbReference>
<feature type="active site" evidence="7">
    <location>
        <position position="98"/>
    </location>
</feature>
<evidence type="ECO:0000313" key="9">
    <source>
        <dbReference type="EMBL" id="UTY29704.1"/>
    </source>
</evidence>
<dbReference type="GO" id="GO:0009307">
    <property type="term" value="P:DNA restriction-modification system"/>
    <property type="evidence" value="ECO:0007669"/>
    <property type="project" value="UniProtKB-KW"/>
</dbReference>
<dbReference type="InterPro" id="IPR050390">
    <property type="entry name" value="C5-Methyltransferase"/>
</dbReference>
<dbReference type="InterPro" id="IPR002052">
    <property type="entry name" value="DNA_methylase_N6_adenine_CS"/>
</dbReference>
<dbReference type="AlphaFoldDB" id="A0AAE9MVV1"/>
<evidence type="ECO:0000259" key="8">
    <source>
        <dbReference type="Pfam" id="PF07669"/>
    </source>
</evidence>
<dbReference type="RefSeq" id="WP_255805312.1">
    <property type="nucleotide sequence ID" value="NZ_CP038802.1"/>
</dbReference>
<comment type="similarity">
    <text evidence="7">Belongs to the class I-like SAM-binding methyltransferase superfamily. C5-methyltransferase family.</text>
</comment>
<dbReference type="Proteomes" id="UP001059401">
    <property type="component" value="Chromosome"/>
</dbReference>
<evidence type="ECO:0000256" key="2">
    <source>
        <dbReference type="ARBA" id="ARBA00022603"/>
    </source>
</evidence>
<keyword evidence="2 7" id="KW-0489">Methyltransferase</keyword>
<evidence type="ECO:0000256" key="1">
    <source>
        <dbReference type="ARBA" id="ARBA00011975"/>
    </source>
</evidence>
<evidence type="ECO:0000313" key="12">
    <source>
        <dbReference type="Proteomes" id="UP001059401"/>
    </source>
</evidence>
<dbReference type="InterPro" id="IPR018117">
    <property type="entry name" value="C5_DNA_meth_AS"/>
</dbReference>
<dbReference type="GO" id="GO:0003886">
    <property type="term" value="F:DNA (cytosine-5-)-methyltransferase activity"/>
    <property type="evidence" value="ECO:0007669"/>
    <property type="project" value="UniProtKB-EC"/>
</dbReference>
<evidence type="ECO:0000256" key="3">
    <source>
        <dbReference type="ARBA" id="ARBA00022679"/>
    </source>
</evidence>
<dbReference type="Gene3D" id="3.40.50.150">
    <property type="entry name" value="Vaccinia Virus protein VP39"/>
    <property type="match status" value="2"/>
</dbReference>
<dbReference type="EMBL" id="CP038802">
    <property type="protein sequence ID" value="UTY29704.1"/>
    <property type="molecule type" value="Genomic_DNA"/>
</dbReference>
<dbReference type="PROSITE" id="PS51257">
    <property type="entry name" value="PROKAR_LIPOPROTEIN"/>
    <property type="match status" value="1"/>
</dbReference>
<reference evidence="10" key="1">
    <citation type="submission" date="2019-04" db="EMBL/GenBank/DDBJ databases">
        <title>Whole genome sequencing of oral phylogroup 2 treponemes.</title>
        <authorList>
            <person name="Chan Y."/>
            <person name="Zeng H.H."/>
            <person name="Yu X.L."/>
            <person name="Leung W.K."/>
            <person name="Watt R.M."/>
        </authorList>
    </citation>
    <scope>NUCLEOTIDE SEQUENCE</scope>
    <source>
        <strain evidence="10">OMZ 835</strain>
        <strain evidence="9">OMZ 847</strain>
    </source>
</reference>
<evidence type="ECO:0000256" key="6">
    <source>
        <dbReference type="ARBA" id="ARBA00047422"/>
    </source>
</evidence>
<dbReference type="PRINTS" id="PR00507">
    <property type="entry name" value="N12N6MTFRASE"/>
</dbReference>
<dbReference type="GO" id="GO:0009007">
    <property type="term" value="F:site-specific DNA-methyltransferase (adenine-specific) activity"/>
    <property type="evidence" value="ECO:0007669"/>
    <property type="project" value="UniProtKB-EC"/>
</dbReference>
<dbReference type="EMBL" id="CP038804">
    <property type="protein sequence ID" value="UTY34565.1"/>
    <property type="molecule type" value="Genomic_DNA"/>
</dbReference>
<dbReference type="SUPFAM" id="SSF53335">
    <property type="entry name" value="S-adenosyl-L-methionine-dependent methyltransferases"/>
    <property type="match status" value="2"/>
</dbReference>
<dbReference type="Pfam" id="PF00145">
    <property type="entry name" value="DNA_methylase"/>
    <property type="match status" value="1"/>
</dbReference>
<feature type="domain" description="Type II methyltransferase M.TaqI-like" evidence="8">
    <location>
        <begin position="446"/>
        <end position="627"/>
    </location>
</feature>
<comment type="catalytic activity">
    <reaction evidence="6">
        <text>a 2'-deoxycytidine in DNA + S-adenosyl-L-methionine = a 5-methyl-2'-deoxycytidine in DNA + S-adenosyl-L-homocysteine + H(+)</text>
        <dbReference type="Rhea" id="RHEA:13681"/>
        <dbReference type="Rhea" id="RHEA-COMP:11369"/>
        <dbReference type="Rhea" id="RHEA-COMP:11370"/>
        <dbReference type="ChEBI" id="CHEBI:15378"/>
        <dbReference type="ChEBI" id="CHEBI:57856"/>
        <dbReference type="ChEBI" id="CHEBI:59789"/>
        <dbReference type="ChEBI" id="CHEBI:85452"/>
        <dbReference type="ChEBI" id="CHEBI:85454"/>
        <dbReference type="EC" id="2.1.1.37"/>
    </reaction>
</comment>
<dbReference type="GO" id="GO:0003676">
    <property type="term" value="F:nucleic acid binding"/>
    <property type="evidence" value="ECO:0007669"/>
    <property type="project" value="InterPro"/>
</dbReference>
<dbReference type="CDD" id="cd02440">
    <property type="entry name" value="AdoMet_MTases"/>
    <property type="match status" value="1"/>
</dbReference>
<dbReference type="Gene3D" id="3.90.120.10">
    <property type="entry name" value="DNA Methylase, subunit A, domain 2"/>
    <property type="match status" value="1"/>
</dbReference>
<dbReference type="InterPro" id="IPR001525">
    <property type="entry name" value="C5_MeTfrase"/>
</dbReference>